<feature type="domain" description="N-acetyltransferase" evidence="4">
    <location>
        <begin position="5"/>
        <end position="148"/>
    </location>
</feature>
<sequence>MSKKIELSVLAAHHLASIALLERQGLSPWSERQIDAELAAANQVGLVAAERGAVIGWCCSRFCGAEAEVLKITVAGSHRRQGIGALLLAELECRLRGSGVTTLLLEVRAANAGAVAFYRHEGFASVGRRPRYYHDPQDDALLMRKAIGQGRETI</sequence>
<evidence type="ECO:0000256" key="3">
    <source>
        <dbReference type="RuleBase" id="RU363094"/>
    </source>
</evidence>
<dbReference type="GO" id="GO:0008999">
    <property type="term" value="F:protein-N-terminal-alanine acetyltransferase activity"/>
    <property type="evidence" value="ECO:0007669"/>
    <property type="project" value="UniProtKB-EC"/>
</dbReference>
<dbReference type="SUPFAM" id="SSF55729">
    <property type="entry name" value="Acyl-CoA N-acyltransferases (Nat)"/>
    <property type="match status" value="1"/>
</dbReference>
<evidence type="ECO:0000256" key="1">
    <source>
        <dbReference type="ARBA" id="ARBA00022679"/>
    </source>
</evidence>
<evidence type="ECO:0000259" key="4">
    <source>
        <dbReference type="PROSITE" id="PS51186"/>
    </source>
</evidence>
<dbReference type="PROSITE" id="PS51186">
    <property type="entry name" value="GNAT"/>
    <property type="match status" value="1"/>
</dbReference>
<comment type="subcellular location">
    <subcellularLocation>
        <location evidence="3">Cytoplasm</location>
    </subcellularLocation>
</comment>
<comment type="similarity">
    <text evidence="3">Belongs to the acetyltransferase family. RimI subfamily.</text>
</comment>
<dbReference type="GO" id="GO:0005840">
    <property type="term" value="C:ribosome"/>
    <property type="evidence" value="ECO:0007669"/>
    <property type="project" value="UniProtKB-KW"/>
</dbReference>
<dbReference type="RefSeq" id="WP_161949785.1">
    <property type="nucleotide sequence ID" value="NZ_FQXS01000001.1"/>
</dbReference>
<dbReference type="InterPro" id="IPR016181">
    <property type="entry name" value="Acyl_CoA_acyltransferase"/>
</dbReference>
<dbReference type="NCBIfam" id="TIGR01575">
    <property type="entry name" value="rimI"/>
    <property type="match status" value="1"/>
</dbReference>
<dbReference type="Pfam" id="PF00583">
    <property type="entry name" value="Acetyltransf_1"/>
    <property type="match status" value="1"/>
</dbReference>
<dbReference type="Proteomes" id="UP000184139">
    <property type="component" value="Unassembled WGS sequence"/>
</dbReference>
<dbReference type="EMBL" id="FQXS01000001">
    <property type="protein sequence ID" value="SHH36634.1"/>
    <property type="molecule type" value="Genomic_DNA"/>
</dbReference>
<evidence type="ECO:0000313" key="5">
    <source>
        <dbReference type="EMBL" id="SHH36634.1"/>
    </source>
</evidence>
<name>A0A1M5SDL3_9BACT</name>
<evidence type="ECO:0000313" key="6">
    <source>
        <dbReference type="Proteomes" id="UP000184139"/>
    </source>
</evidence>
<protein>
    <recommendedName>
        <fullName evidence="3">[Ribosomal protein bS18]-alanine N-acetyltransferase</fullName>
        <ecNumber evidence="3">2.3.1.266</ecNumber>
    </recommendedName>
</protein>
<comment type="function">
    <text evidence="3">Acetylates the N-terminal alanine of ribosomal protein bS18.</text>
</comment>
<keyword evidence="5" id="KW-0687">Ribonucleoprotein</keyword>
<dbReference type="STRING" id="1121409.SAMN02745124_00297"/>
<comment type="catalytic activity">
    <reaction evidence="3">
        <text>N-terminal L-alanyl-[ribosomal protein bS18] + acetyl-CoA = N-terminal N(alpha)-acetyl-L-alanyl-[ribosomal protein bS18] + CoA + H(+)</text>
        <dbReference type="Rhea" id="RHEA:43756"/>
        <dbReference type="Rhea" id="RHEA-COMP:10676"/>
        <dbReference type="Rhea" id="RHEA-COMP:10677"/>
        <dbReference type="ChEBI" id="CHEBI:15378"/>
        <dbReference type="ChEBI" id="CHEBI:57287"/>
        <dbReference type="ChEBI" id="CHEBI:57288"/>
        <dbReference type="ChEBI" id="CHEBI:64718"/>
        <dbReference type="ChEBI" id="CHEBI:83683"/>
        <dbReference type="EC" id="2.3.1.266"/>
    </reaction>
</comment>
<keyword evidence="2" id="KW-0012">Acyltransferase</keyword>
<keyword evidence="5" id="KW-0689">Ribosomal protein</keyword>
<gene>
    <name evidence="5" type="ORF">SAMN02745124_00297</name>
</gene>
<organism evidence="5 6">
    <name type="scientific">Desulfofustis glycolicus DSM 9705</name>
    <dbReference type="NCBI Taxonomy" id="1121409"/>
    <lineage>
        <taxon>Bacteria</taxon>
        <taxon>Pseudomonadati</taxon>
        <taxon>Thermodesulfobacteriota</taxon>
        <taxon>Desulfobulbia</taxon>
        <taxon>Desulfobulbales</taxon>
        <taxon>Desulfocapsaceae</taxon>
        <taxon>Desulfofustis</taxon>
    </lineage>
</organism>
<dbReference type="EC" id="2.3.1.266" evidence="3"/>
<dbReference type="InterPro" id="IPR050832">
    <property type="entry name" value="Bact_Acetyltransf"/>
</dbReference>
<keyword evidence="1 5" id="KW-0808">Transferase</keyword>
<keyword evidence="3" id="KW-0963">Cytoplasm</keyword>
<dbReference type="OrthoDB" id="5514932at2"/>
<dbReference type="PANTHER" id="PTHR43877">
    <property type="entry name" value="AMINOALKYLPHOSPHONATE N-ACETYLTRANSFERASE-RELATED-RELATED"/>
    <property type="match status" value="1"/>
</dbReference>
<dbReference type="GO" id="GO:0005737">
    <property type="term" value="C:cytoplasm"/>
    <property type="evidence" value="ECO:0007669"/>
    <property type="project" value="UniProtKB-SubCell"/>
</dbReference>
<proteinExistence type="inferred from homology"/>
<dbReference type="Gene3D" id="3.40.630.30">
    <property type="match status" value="1"/>
</dbReference>
<dbReference type="CDD" id="cd04301">
    <property type="entry name" value="NAT_SF"/>
    <property type="match status" value="1"/>
</dbReference>
<keyword evidence="6" id="KW-1185">Reference proteome</keyword>
<evidence type="ECO:0000256" key="2">
    <source>
        <dbReference type="ARBA" id="ARBA00023315"/>
    </source>
</evidence>
<accession>A0A1M5SDL3</accession>
<dbReference type="AlphaFoldDB" id="A0A1M5SDL3"/>
<dbReference type="InterPro" id="IPR000182">
    <property type="entry name" value="GNAT_dom"/>
</dbReference>
<reference evidence="5 6" key="1">
    <citation type="submission" date="2016-11" db="EMBL/GenBank/DDBJ databases">
        <authorList>
            <person name="Jaros S."/>
            <person name="Januszkiewicz K."/>
            <person name="Wedrychowicz H."/>
        </authorList>
    </citation>
    <scope>NUCLEOTIDE SEQUENCE [LARGE SCALE GENOMIC DNA]</scope>
    <source>
        <strain evidence="5 6">DSM 9705</strain>
    </source>
</reference>
<dbReference type="InterPro" id="IPR006464">
    <property type="entry name" value="AcTrfase_RimI/Ard1"/>
</dbReference>